<reference evidence="2" key="2">
    <citation type="submission" date="2012-08" db="EMBL/GenBank/DDBJ databases">
        <title>Whole-genome sequence of Nocardiopsis alba strain ATCC BAA-2165 associated with honeybees.</title>
        <authorList>
            <person name="Qiao J."/>
            <person name="Chen L."/>
            <person name="Li Y."/>
            <person name="Wang J."/>
            <person name="Zhang W."/>
            <person name="Chen S."/>
        </authorList>
    </citation>
    <scope>NUCLEOTIDE SEQUENCE [LARGE SCALE GENOMIC DNA]</scope>
    <source>
        <strain evidence="2">ATCC BAA-2165 / BE74</strain>
    </source>
</reference>
<reference evidence="1 2" key="1">
    <citation type="journal article" date="2012" name="J. Bacteriol.">
        <title>Whole-Genome Sequence of Nocardiopsis alba Strain ATCC BAA-2165, Associated with Honeybees.</title>
        <authorList>
            <person name="Qiao J."/>
            <person name="Chen L."/>
            <person name="Li Y."/>
            <person name="Wang J."/>
            <person name="Zhang W."/>
            <person name="Chen S."/>
        </authorList>
    </citation>
    <scope>NUCLEOTIDE SEQUENCE [LARGE SCALE GENOMIC DNA]</scope>
    <source>
        <strain evidence="2">ATCC BAA-2165 / BE74</strain>
    </source>
</reference>
<accession>J7LFY6</accession>
<dbReference type="EMBL" id="CP003788">
    <property type="protein sequence ID" value="AFR09794.1"/>
    <property type="molecule type" value="Genomic_DNA"/>
</dbReference>
<dbReference type="Proteomes" id="UP000003779">
    <property type="component" value="Chromosome"/>
</dbReference>
<dbReference type="HOGENOM" id="CLU_3027733_0_0_11"/>
<dbReference type="KEGG" id="nal:B005_4038"/>
<dbReference type="REBASE" id="133388">
    <property type="entry name" value="S.Nal2165ORF4036P"/>
</dbReference>
<organism evidence="1 2">
    <name type="scientific">Nocardiopsis alba (strain ATCC BAA-2165 / BE74)</name>
    <dbReference type="NCBI Taxonomy" id="1205910"/>
    <lineage>
        <taxon>Bacteria</taxon>
        <taxon>Bacillati</taxon>
        <taxon>Actinomycetota</taxon>
        <taxon>Actinomycetes</taxon>
        <taxon>Streptosporangiales</taxon>
        <taxon>Nocardiopsidaceae</taxon>
        <taxon>Nocardiopsis</taxon>
    </lineage>
</organism>
<evidence type="ECO:0000313" key="1">
    <source>
        <dbReference type="EMBL" id="AFR09794.1"/>
    </source>
</evidence>
<sequence length="55" mass="6225">MDFVARVKNQLDVTGWLRSKIERQIRLLEERKRALITAAVTGQIDVTTVRGADVS</sequence>
<name>J7LFY6_NOCAA</name>
<dbReference type="STRING" id="1205910.B005_4038"/>
<gene>
    <name evidence="1" type="ordered locus">B005_4038</name>
</gene>
<dbReference type="AlphaFoldDB" id="J7LFY6"/>
<evidence type="ECO:0000313" key="2">
    <source>
        <dbReference type="Proteomes" id="UP000003779"/>
    </source>
</evidence>
<proteinExistence type="predicted"/>
<protein>
    <submittedName>
        <fullName evidence="1">Uncharacterized protein</fullName>
    </submittedName>
</protein>